<protein>
    <recommendedName>
        <fullName evidence="11">DNA-directed RNA polymerase III subunit RPC8</fullName>
    </recommendedName>
</protein>
<dbReference type="Gene3D" id="3.30.1490.120">
    <property type="entry name" value="RNA polymerase Rpb7-like, N-terminal domain"/>
    <property type="match status" value="1"/>
</dbReference>
<keyword evidence="5" id="KW-0539">Nucleus</keyword>
<evidence type="ECO:0000313" key="10">
    <source>
        <dbReference type="Proteomes" id="UP001165060"/>
    </source>
</evidence>
<evidence type="ECO:0000256" key="1">
    <source>
        <dbReference type="ARBA" id="ARBA00004123"/>
    </source>
</evidence>
<feature type="compositionally biased region" description="Acidic residues" evidence="6">
    <location>
        <begin position="265"/>
        <end position="274"/>
    </location>
</feature>
<dbReference type="PANTHER" id="PTHR12709:SF1">
    <property type="entry name" value="DNA-DIRECTED RNA POLYMERASE III SUBUNIT RPC8"/>
    <property type="match status" value="1"/>
</dbReference>
<proteinExistence type="inferred from homology"/>
<reference evidence="9 10" key="1">
    <citation type="journal article" date="2023" name="Commun. Biol.">
        <title>Genome analysis of Parmales, the sister group of diatoms, reveals the evolutionary specialization of diatoms from phago-mixotrophs to photoautotrophs.</title>
        <authorList>
            <person name="Ban H."/>
            <person name="Sato S."/>
            <person name="Yoshikawa S."/>
            <person name="Yamada K."/>
            <person name="Nakamura Y."/>
            <person name="Ichinomiya M."/>
            <person name="Sato N."/>
            <person name="Blanc-Mathieu R."/>
            <person name="Endo H."/>
            <person name="Kuwata A."/>
            <person name="Ogata H."/>
        </authorList>
    </citation>
    <scope>NUCLEOTIDE SEQUENCE [LARGE SCALE GENOMIC DNA]</scope>
</reference>
<feature type="compositionally biased region" description="Low complexity" evidence="6">
    <location>
        <begin position="344"/>
        <end position="356"/>
    </location>
</feature>
<organism evidence="9 10">
    <name type="scientific">Tetraparma gracilis</name>
    <dbReference type="NCBI Taxonomy" id="2962635"/>
    <lineage>
        <taxon>Eukaryota</taxon>
        <taxon>Sar</taxon>
        <taxon>Stramenopiles</taxon>
        <taxon>Ochrophyta</taxon>
        <taxon>Bolidophyceae</taxon>
        <taxon>Parmales</taxon>
        <taxon>Triparmaceae</taxon>
        <taxon>Tetraparma</taxon>
    </lineage>
</organism>
<comment type="caution">
    <text evidence="9">The sequence shown here is derived from an EMBL/GenBank/DDBJ whole genome shotgun (WGS) entry which is preliminary data.</text>
</comment>
<dbReference type="PANTHER" id="PTHR12709">
    <property type="entry name" value="DNA-DIRECTED RNA POLYMERASE II, III"/>
    <property type="match status" value="1"/>
</dbReference>
<dbReference type="SUPFAM" id="SSF50249">
    <property type="entry name" value="Nucleic acid-binding proteins"/>
    <property type="match status" value="1"/>
</dbReference>
<dbReference type="Proteomes" id="UP001165060">
    <property type="component" value="Unassembled WGS sequence"/>
</dbReference>
<dbReference type="Gene3D" id="2.40.50.140">
    <property type="entry name" value="Nucleic acid-binding proteins"/>
    <property type="match status" value="1"/>
</dbReference>
<feature type="domain" description="RNA polymerase III subunit Rpc25" evidence="8">
    <location>
        <begin position="84"/>
        <end position="197"/>
    </location>
</feature>
<evidence type="ECO:0000256" key="5">
    <source>
        <dbReference type="ARBA" id="ARBA00023242"/>
    </source>
</evidence>
<comment type="subcellular location">
    <subcellularLocation>
        <location evidence="1">Nucleus</location>
    </subcellularLocation>
</comment>
<sequence>MFYIVSIADTLKVEPCDFAKGDPEAIVDCIDQKYPGRVLMELGLVCSLYDVISVGAGTIQGYGDGATSFQVVFRLVMFKPFLGEIVEGVISKVSPEGMRVSLGFFEDIQVPYYNLLKPARFDDKEKLWIWDDYLNDEDAEMPDEKTQLDMKRGDAVRFQVKSVIFTNTWHSVKGIQKVVEKEEADESNNPSDTHKVRSESFEDGQTFQEGAVFLASKAGKHGAETSNLLVVEGRNDPVAPKRRDSVAMSIIGNISGDGLGKPEWWSEDEEEEEEERRATPPYPSPQASLATVDDGPEPKRAATPTYPPFADGMDSPVSTPDSPVLPVPLPPGRSRGVGAGGSVGAAPAAPALPAAGRGRGVSNEPA</sequence>
<dbReference type="SUPFAM" id="SSF88798">
    <property type="entry name" value="N-terminal, heterodimerisation domain of RBP7 (RpoE)"/>
    <property type="match status" value="1"/>
</dbReference>
<evidence type="ECO:0000256" key="3">
    <source>
        <dbReference type="ARBA" id="ARBA00022478"/>
    </source>
</evidence>
<gene>
    <name evidence="9" type="ORF">TeGR_g8791</name>
</gene>
<evidence type="ECO:0000259" key="7">
    <source>
        <dbReference type="Pfam" id="PF03876"/>
    </source>
</evidence>
<evidence type="ECO:0000259" key="8">
    <source>
        <dbReference type="Pfam" id="PF08292"/>
    </source>
</evidence>
<feature type="region of interest" description="Disordered" evidence="6">
    <location>
        <begin position="251"/>
        <end position="366"/>
    </location>
</feature>
<keyword evidence="3" id="KW-0240">DNA-directed RNA polymerase</keyword>
<comment type="similarity">
    <text evidence="2">Belongs to the eukaryotic RPB7/RPC8 RNA polymerase subunit family.</text>
</comment>
<keyword evidence="10" id="KW-1185">Reference proteome</keyword>
<feature type="region of interest" description="Disordered" evidence="6">
    <location>
        <begin position="180"/>
        <end position="200"/>
    </location>
</feature>
<evidence type="ECO:0000256" key="6">
    <source>
        <dbReference type="SAM" id="MobiDB-lite"/>
    </source>
</evidence>
<feature type="domain" description="RNA polymerase Rpb7-like N-terminal" evidence="7">
    <location>
        <begin position="9"/>
        <end position="65"/>
    </location>
</feature>
<dbReference type="InterPro" id="IPR013238">
    <property type="entry name" value="RNA_pol_III_Rbc25"/>
</dbReference>
<dbReference type="InterPro" id="IPR005576">
    <property type="entry name" value="Rpb7-like_N"/>
</dbReference>
<evidence type="ECO:0000256" key="4">
    <source>
        <dbReference type="ARBA" id="ARBA00023163"/>
    </source>
</evidence>
<dbReference type="Pfam" id="PF03876">
    <property type="entry name" value="SHS2_Rpb7-N"/>
    <property type="match status" value="1"/>
</dbReference>
<dbReference type="InterPro" id="IPR012340">
    <property type="entry name" value="NA-bd_OB-fold"/>
</dbReference>
<dbReference type="InterPro" id="IPR036898">
    <property type="entry name" value="RNA_pol_Rpb7-like_N_sf"/>
</dbReference>
<accession>A0ABQ6M575</accession>
<evidence type="ECO:0008006" key="11">
    <source>
        <dbReference type="Google" id="ProtNLM"/>
    </source>
</evidence>
<evidence type="ECO:0000313" key="9">
    <source>
        <dbReference type="EMBL" id="GMI19563.1"/>
    </source>
</evidence>
<keyword evidence="4" id="KW-0804">Transcription</keyword>
<dbReference type="InterPro" id="IPR045113">
    <property type="entry name" value="Rpb7-like"/>
</dbReference>
<dbReference type="Pfam" id="PF08292">
    <property type="entry name" value="RNA_pol_Rbc25"/>
    <property type="match status" value="1"/>
</dbReference>
<evidence type="ECO:0000256" key="2">
    <source>
        <dbReference type="ARBA" id="ARBA00009307"/>
    </source>
</evidence>
<name>A0ABQ6M575_9STRA</name>
<dbReference type="EMBL" id="BRYB01003726">
    <property type="protein sequence ID" value="GMI19563.1"/>
    <property type="molecule type" value="Genomic_DNA"/>
</dbReference>